<feature type="transmembrane region" description="Helical" evidence="6">
    <location>
        <begin position="107"/>
        <end position="125"/>
    </location>
</feature>
<accession>A0A9X1WV17</accession>
<proteinExistence type="predicted"/>
<feature type="domain" description="EamA" evidence="7">
    <location>
        <begin position="163"/>
        <end position="294"/>
    </location>
</feature>
<keyword evidence="3 6" id="KW-0812">Transmembrane</keyword>
<name>A0A9X1WV17_9GAMM</name>
<protein>
    <submittedName>
        <fullName evidence="8">DMT family transporter</fullName>
    </submittedName>
</protein>
<evidence type="ECO:0000313" key="8">
    <source>
        <dbReference type="EMBL" id="MCJ8145729.1"/>
    </source>
</evidence>
<dbReference type="AlphaFoldDB" id="A0A9X1WV17"/>
<evidence type="ECO:0000259" key="7">
    <source>
        <dbReference type="Pfam" id="PF00892"/>
    </source>
</evidence>
<evidence type="ECO:0000256" key="1">
    <source>
        <dbReference type="ARBA" id="ARBA00004651"/>
    </source>
</evidence>
<evidence type="ECO:0000256" key="6">
    <source>
        <dbReference type="SAM" id="Phobius"/>
    </source>
</evidence>
<keyword evidence="2" id="KW-1003">Cell membrane</keyword>
<dbReference type="Pfam" id="PF00892">
    <property type="entry name" value="EamA"/>
    <property type="match status" value="2"/>
</dbReference>
<comment type="caution">
    <text evidence="8">The sequence shown here is derived from an EMBL/GenBank/DDBJ whole genome shotgun (WGS) entry which is preliminary data.</text>
</comment>
<feature type="transmembrane region" description="Helical" evidence="6">
    <location>
        <begin position="132"/>
        <end position="149"/>
    </location>
</feature>
<comment type="subcellular location">
    <subcellularLocation>
        <location evidence="1">Cell membrane</location>
        <topology evidence="1">Multi-pass membrane protein</topology>
    </subcellularLocation>
</comment>
<feature type="transmembrane region" description="Helical" evidence="6">
    <location>
        <begin position="278"/>
        <end position="294"/>
    </location>
</feature>
<dbReference type="EMBL" id="JAKUML010000003">
    <property type="protein sequence ID" value="MCJ8145729.1"/>
    <property type="molecule type" value="Genomic_DNA"/>
</dbReference>
<evidence type="ECO:0000256" key="5">
    <source>
        <dbReference type="ARBA" id="ARBA00023136"/>
    </source>
</evidence>
<dbReference type="PANTHER" id="PTHR42920:SF11">
    <property type="entry name" value="INNER MEMBRANE PROTEIN YTFF"/>
    <property type="match status" value="1"/>
</dbReference>
<evidence type="ECO:0000256" key="3">
    <source>
        <dbReference type="ARBA" id="ARBA00022692"/>
    </source>
</evidence>
<dbReference type="InterPro" id="IPR000620">
    <property type="entry name" value="EamA_dom"/>
</dbReference>
<keyword evidence="9" id="KW-1185">Reference proteome</keyword>
<evidence type="ECO:0000256" key="4">
    <source>
        <dbReference type="ARBA" id="ARBA00022989"/>
    </source>
</evidence>
<dbReference type="InterPro" id="IPR037185">
    <property type="entry name" value="EmrE-like"/>
</dbReference>
<keyword evidence="4 6" id="KW-1133">Transmembrane helix</keyword>
<feature type="transmembrane region" description="Helical" evidence="6">
    <location>
        <begin position="75"/>
        <end position="95"/>
    </location>
</feature>
<dbReference type="GO" id="GO:0005886">
    <property type="term" value="C:plasma membrane"/>
    <property type="evidence" value="ECO:0007669"/>
    <property type="project" value="UniProtKB-SubCell"/>
</dbReference>
<dbReference type="PANTHER" id="PTHR42920">
    <property type="entry name" value="OS03G0707200 PROTEIN-RELATED"/>
    <property type="match status" value="1"/>
</dbReference>
<feature type="transmembrane region" description="Helical" evidence="6">
    <location>
        <begin position="226"/>
        <end position="243"/>
    </location>
</feature>
<feature type="transmembrane region" description="Helical" evidence="6">
    <location>
        <begin position="255"/>
        <end position="272"/>
    </location>
</feature>
<feature type="transmembrane region" description="Helical" evidence="6">
    <location>
        <begin position="161"/>
        <end position="181"/>
    </location>
</feature>
<sequence length="297" mass="33010">MSSADHSSLMLHRYVYLLPLTAVLVWAVNIVVTRYAVDLISPISISFYRWLIALVVLTPFCLPKVIRRWVDVRPHLLRLAVLGFFGMVCYQGLAYTAAHYTTATNMGIINAFIPIFSILLSLVVLQIRTSAMALFGSMISIIGLGYLVTQGNIQQLLHGQHIIGDLLMILAVMLYAGYGVLLQHWKIALPLSIMLYMQICFAVVLHLPFLLYFGLDALNASNLPPVLYAALFPSIVAPLVWMMSIQALGSNKSSVFLNLAPIFTAIIAYIFLKEQWTTYHSIGGILVLVGILLVQKK</sequence>
<feature type="transmembrane region" description="Helical" evidence="6">
    <location>
        <begin position="43"/>
        <end position="63"/>
    </location>
</feature>
<evidence type="ECO:0000313" key="9">
    <source>
        <dbReference type="Proteomes" id="UP001139701"/>
    </source>
</evidence>
<feature type="transmembrane region" description="Helical" evidence="6">
    <location>
        <begin position="14"/>
        <end position="37"/>
    </location>
</feature>
<feature type="domain" description="EamA" evidence="7">
    <location>
        <begin position="16"/>
        <end position="147"/>
    </location>
</feature>
<dbReference type="InterPro" id="IPR051258">
    <property type="entry name" value="Diverse_Substrate_Transporter"/>
</dbReference>
<evidence type="ECO:0000256" key="2">
    <source>
        <dbReference type="ARBA" id="ARBA00022475"/>
    </source>
</evidence>
<reference evidence="8" key="1">
    <citation type="submission" date="2022-02" db="EMBL/GenBank/DDBJ databases">
        <title>Acinetobacter A3.8 sp. nov., isolated from Sediment (Zhairuo Island).</title>
        <authorList>
            <person name="Zheng K."/>
        </authorList>
    </citation>
    <scope>NUCLEOTIDE SEQUENCE</scope>
    <source>
        <strain evidence="8">A3.8</strain>
    </source>
</reference>
<gene>
    <name evidence="8" type="ORF">MKI79_02190</name>
</gene>
<dbReference type="Proteomes" id="UP001139701">
    <property type="component" value="Unassembled WGS sequence"/>
</dbReference>
<keyword evidence="5 6" id="KW-0472">Membrane</keyword>
<dbReference type="SUPFAM" id="SSF103481">
    <property type="entry name" value="Multidrug resistance efflux transporter EmrE"/>
    <property type="match status" value="2"/>
</dbReference>
<feature type="transmembrane region" description="Helical" evidence="6">
    <location>
        <begin position="193"/>
        <end position="214"/>
    </location>
</feature>
<organism evidence="8 9">
    <name type="scientific">Acinetobacter sedimenti</name>
    <dbReference type="NCBI Taxonomy" id="2919922"/>
    <lineage>
        <taxon>Bacteria</taxon>
        <taxon>Pseudomonadati</taxon>
        <taxon>Pseudomonadota</taxon>
        <taxon>Gammaproteobacteria</taxon>
        <taxon>Moraxellales</taxon>
        <taxon>Moraxellaceae</taxon>
        <taxon>Acinetobacter</taxon>
    </lineage>
</organism>
<dbReference type="RefSeq" id="WP_241570436.1">
    <property type="nucleotide sequence ID" value="NZ_JAKUML010000003.1"/>
</dbReference>